<dbReference type="RefSeq" id="WP_015256074.1">
    <property type="nucleotide sequence ID" value="NC_019897.1"/>
</dbReference>
<dbReference type="InterPro" id="IPR036249">
    <property type="entry name" value="Thioredoxin-like_sf"/>
</dbReference>
<keyword evidence="3" id="KW-1185">Reference proteome</keyword>
<name>L0EHT8_THECK</name>
<evidence type="ECO:0000313" key="2">
    <source>
        <dbReference type="EMBL" id="AGA59342.1"/>
    </source>
</evidence>
<dbReference type="EMBL" id="CP003255">
    <property type="protein sequence ID" value="AGA59342.1"/>
    <property type="molecule type" value="Genomic_DNA"/>
</dbReference>
<dbReference type="SUPFAM" id="SSF52833">
    <property type="entry name" value="Thioredoxin-like"/>
    <property type="match status" value="1"/>
</dbReference>
<protein>
    <recommendedName>
        <fullName evidence="4">Thioredoxin domain-containing protein</fullName>
    </recommendedName>
</protein>
<evidence type="ECO:0000256" key="1">
    <source>
        <dbReference type="SAM" id="Phobius"/>
    </source>
</evidence>
<proteinExistence type="predicted"/>
<gene>
    <name evidence="2" type="ordered locus">Theco_3290</name>
</gene>
<dbReference type="eggNOG" id="COG0526">
    <property type="taxonomic scope" value="Bacteria"/>
</dbReference>
<feature type="transmembrane region" description="Helical" evidence="1">
    <location>
        <begin position="6"/>
        <end position="26"/>
    </location>
</feature>
<evidence type="ECO:0008006" key="4">
    <source>
        <dbReference type="Google" id="ProtNLM"/>
    </source>
</evidence>
<evidence type="ECO:0000313" key="3">
    <source>
        <dbReference type="Proteomes" id="UP000010795"/>
    </source>
</evidence>
<sequence length="184" mass="20521">MINAELVSHITLWIVVLLLVVGYMHMPQPWKRKNRLDLQNFGLPLQQKLPMLDIQSFNGDSIRDKTGTGKPSVLLFTSVGCQACNGLYPLLNAYADRKDVNLLLFVEGSITAIEHKIREHDIRIPIFHLEDDTLDRLNVTIFPFAYYLSGAGIISAKGGIPDADALELLLIEGLHAETQWLSAG</sequence>
<dbReference type="OrthoDB" id="2974362at2"/>
<dbReference type="Proteomes" id="UP000010795">
    <property type="component" value="Chromosome"/>
</dbReference>
<accession>L0EHT8</accession>
<dbReference type="KEGG" id="tco:Theco_3290"/>
<dbReference type="STRING" id="717605.Theco_3290"/>
<dbReference type="AlphaFoldDB" id="L0EHT8"/>
<keyword evidence="1" id="KW-1133">Transmembrane helix</keyword>
<keyword evidence="1" id="KW-0812">Transmembrane</keyword>
<organism evidence="2 3">
    <name type="scientific">Thermobacillus composti (strain DSM 18247 / JCM 13945 / KWC4)</name>
    <dbReference type="NCBI Taxonomy" id="717605"/>
    <lineage>
        <taxon>Bacteria</taxon>
        <taxon>Bacillati</taxon>
        <taxon>Bacillota</taxon>
        <taxon>Bacilli</taxon>
        <taxon>Bacillales</taxon>
        <taxon>Paenibacillaceae</taxon>
        <taxon>Thermobacillus</taxon>
    </lineage>
</organism>
<reference evidence="3" key="1">
    <citation type="submission" date="2012-01" db="EMBL/GenBank/DDBJ databases">
        <title>Complete sequence of chromosome of Thermobacillus composti KWC4.</title>
        <authorList>
            <person name="Lucas S."/>
            <person name="Han J."/>
            <person name="Lapidus A."/>
            <person name="Cheng J.-F."/>
            <person name="Goodwin L."/>
            <person name="Pitluck S."/>
            <person name="Peters L."/>
            <person name="Ovchinnikova G."/>
            <person name="Teshima H."/>
            <person name="Detter J.C."/>
            <person name="Han C."/>
            <person name="Tapia R."/>
            <person name="Land M."/>
            <person name="Hauser L."/>
            <person name="Kyrpides N."/>
            <person name="Ivanova N."/>
            <person name="Pagani I."/>
            <person name="Anderson I."/>
            <person name="Woyke T."/>
        </authorList>
    </citation>
    <scope>NUCLEOTIDE SEQUENCE [LARGE SCALE GENOMIC DNA]</scope>
    <source>
        <strain evidence="3">DSM 18247 / JCM 13945 / KWC4</strain>
    </source>
</reference>
<dbReference type="HOGENOM" id="CLU_1393870_0_0_9"/>
<keyword evidence="1" id="KW-0472">Membrane</keyword>
<dbReference type="Gene3D" id="3.40.30.10">
    <property type="entry name" value="Glutaredoxin"/>
    <property type="match status" value="1"/>
</dbReference>